<gene>
    <name evidence="4" type="ORF">AWRI4620_LOCUS8512</name>
</gene>
<reference evidence="4" key="1">
    <citation type="submission" date="2020-06" db="EMBL/GenBank/DDBJ databases">
        <authorList>
            <person name="Onetto C."/>
        </authorList>
    </citation>
    <scope>NUCLEOTIDE SEQUENCE</scope>
</reference>
<dbReference type="OrthoDB" id="26681at2759"/>
<dbReference type="InterPro" id="IPR051944">
    <property type="entry name" value="BEACH_domain_protein"/>
</dbReference>
<dbReference type="Pfam" id="PF13385">
    <property type="entry name" value="Laminin_G_3"/>
    <property type="match status" value="1"/>
</dbReference>
<dbReference type="PANTHER" id="PTHR46108:SF4">
    <property type="entry name" value="BLUE CHEESE"/>
    <property type="match status" value="1"/>
</dbReference>
<name>A0A9N8PX01_9PEZI</name>
<keyword evidence="5" id="KW-1185">Reference proteome</keyword>
<keyword evidence="1" id="KW-0853">WD repeat</keyword>
<feature type="domain" description="Alfy-like armadillo-like repeat" evidence="3">
    <location>
        <begin position="31"/>
        <end position="305"/>
    </location>
</feature>
<dbReference type="AlphaFoldDB" id="A0A9N8PX01"/>
<dbReference type="Pfam" id="PF23295">
    <property type="entry name" value="Arm_4"/>
    <property type="match status" value="1"/>
</dbReference>
<protein>
    <recommendedName>
        <fullName evidence="3">Alfy-like armadillo-like repeat domain-containing protein</fullName>
    </recommendedName>
</protein>
<feature type="region of interest" description="Disordered" evidence="2">
    <location>
        <begin position="173"/>
        <end position="197"/>
    </location>
</feature>
<feature type="compositionally biased region" description="Polar residues" evidence="2">
    <location>
        <begin position="173"/>
        <end position="185"/>
    </location>
</feature>
<dbReference type="Proteomes" id="UP000745764">
    <property type="component" value="Unassembled WGS sequence"/>
</dbReference>
<dbReference type="SUPFAM" id="SSF49899">
    <property type="entry name" value="Concanavalin A-like lectins/glucanases"/>
    <property type="match status" value="1"/>
</dbReference>
<organism evidence="4 5">
    <name type="scientific">Aureobasidium uvarum</name>
    <dbReference type="NCBI Taxonomy" id="2773716"/>
    <lineage>
        <taxon>Eukaryota</taxon>
        <taxon>Fungi</taxon>
        <taxon>Dikarya</taxon>
        <taxon>Ascomycota</taxon>
        <taxon>Pezizomycotina</taxon>
        <taxon>Dothideomycetes</taxon>
        <taxon>Dothideomycetidae</taxon>
        <taxon>Dothideales</taxon>
        <taxon>Saccotheciaceae</taxon>
        <taxon>Aureobasidium</taxon>
    </lineage>
</organism>
<evidence type="ECO:0000256" key="2">
    <source>
        <dbReference type="SAM" id="MobiDB-lite"/>
    </source>
</evidence>
<evidence type="ECO:0000313" key="4">
    <source>
        <dbReference type="EMBL" id="CAD0114257.1"/>
    </source>
</evidence>
<evidence type="ECO:0000256" key="1">
    <source>
        <dbReference type="ARBA" id="ARBA00022574"/>
    </source>
</evidence>
<comment type="caution">
    <text evidence="4">The sequence shown here is derived from an EMBL/GenBank/DDBJ whole genome shotgun (WGS) entry which is preliminary data.</text>
</comment>
<evidence type="ECO:0000259" key="3">
    <source>
        <dbReference type="Pfam" id="PF23295"/>
    </source>
</evidence>
<evidence type="ECO:0000313" key="5">
    <source>
        <dbReference type="Proteomes" id="UP000745764"/>
    </source>
</evidence>
<dbReference type="InterPro" id="IPR056252">
    <property type="entry name" value="Alfy-like_Arm-like"/>
</dbReference>
<dbReference type="EMBL" id="CAINUL010000017">
    <property type="protein sequence ID" value="CAD0114257.1"/>
    <property type="molecule type" value="Genomic_DNA"/>
</dbReference>
<proteinExistence type="predicted"/>
<dbReference type="Gene3D" id="2.60.120.200">
    <property type="match status" value="1"/>
</dbReference>
<accession>A0A9N8PX01</accession>
<dbReference type="InterPro" id="IPR013320">
    <property type="entry name" value="ConA-like_dom_sf"/>
</dbReference>
<sequence length="868" mass="95902">MDNPTPVGTGRLPATQVHHCNIHDDLIRLSIFFDDNGQDDIQDQFRQSRGFQAIIHALEATIRFAEAQGELTDSYFEENFIQIAIDVLNILTKALRRHHGNSRYFTKRISGGGWQALRHLIQHASCIIASSPSSGARFNNLLRLFCATLALSLGDNSFSNALKPLWFEGPDSSQSAVNGDASSEANSDHKTATETSTAEKMQMLVRECFGRDERILNSEAVTIMSDFYTSFGYARETAGDHMAVLPTAILTVLDCLVDTSASNRIAVHDAGTLSILLPRLADKLMDECEATLLQKLCKSLLPLGTRRLEETAQIFKLACEDDSAKEILLEALQKSKQPPAIQFDLSHSGHCSIELASLPRPFPPPTGYTFSSWIKIDQFDSDCHTTIFGAFDASQTCFVLVYIEKDTHQLILQTSVTAKRPSVRFKKFRCGAGEWYHIALVHRPSRTSGSSPAILYVNGRCIEEQHCPYPETPPLIPELRAPVPSQVVNTTRRPVQAFFGTPQDLASQAADRVLRLKWSLASAYLIDASLSPELVAVHQKLGPRYCGNFQDCVGPFLTYRASAELNRYNEMLHADKDDKSEIVKATQSQGSELLPEGKLLISMSASTIVNMNGVLANGVNVAGMLNEKAAAHLQSLTRNGNPLLLNAARPSINEAITRSYGAAVITGDPVLTLTRGLDDGSWQIGGSLPISMKIIQSASTADSLVTSVELLFQCILDNWRTSEVMEKDNGFGILAVLLREKLGIYTSGPGGNRTAPVAKTMQQREELALRLLKVVLAFVGYDTKSPENSLLINPMAYRVLLVDFDTWRTISTETQRLYYQQIAGFVWKNNNQTFNMKRYNKMRVSFAVDQSAPENTSEQIRINQAAIS</sequence>
<dbReference type="PANTHER" id="PTHR46108">
    <property type="entry name" value="BLUE CHEESE"/>
    <property type="match status" value="1"/>
</dbReference>